<protein>
    <submittedName>
        <fullName evidence="1">Uncharacterized protein</fullName>
    </submittedName>
</protein>
<keyword evidence="2" id="KW-1185">Reference proteome</keyword>
<sequence length="198" mass="23168">MTLRVKLLFLVILPIHTIFAQSVQKIVKDLDGDLKKDTIYIDSDLDKLFCILSTNKYKPVESLKIQILNFGNMLAPTKNGFEFWNDYGRSGFINEFKYNPKTKKVQLIRITRTDYDISYTDFGEKVRNGSGKSSINLLTNKYVGNFYDVHNGKLRKLPTIYAEMIIPETNIEDFNDGLYFDYEKRCVALYEKRKKETR</sequence>
<evidence type="ECO:0000313" key="1">
    <source>
        <dbReference type="EMBL" id="MET6996722.1"/>
    </source>
</evidence>
<name>A0ABV2T111_9BACT</name>
<proteinExistence type="predicted"/>
<evidence type="ECO:0000313" key="2">
    <source>
        <dbReference type="Proteomes" id="UP001549749"/>
    </source>
</evidence>
<comment type="caution">
    <text evidence="1">The sequence shown here is derived from an EMBL/GenBank/DDBJ whole genome shotgun (WGS) entry which is preliminary data.</text>
</comment>
<accession>A0ABV2T111</accession>
<dbReference type="RefSeq" id="WP_354659363.1">
    <property type="nucleotide sequence ID" value="NZ_JBEXAC010000001.1"/>
</dbReference>
<organism evidence="1 2">
    <name type="scientific">Chitinophaga defluvii</name>
    <dbReference type="NCBI Taxonomy" id="3163343"/>
    <lineage>
        <taxon>Bacteria</taxon>
        <taxon>Pseudomonadati</taxon>
        <taxon>Bacteroidota</taxon>
        <taxon>Chitinophagia</taxon>
        <taxon>Chitinophagales</taxon>
        <taxon>Chitinophagaceae</taxon>
        <taxon>Chitinophaga</taxon>
    </lineage>
</organism>
<dbReference type="EMBL" id="JBEXAC010000001">
    <property type="protein sequence ID" value="MET6996722.1"/>
    <property type="molecule type" value="Genomic_DNA"/>
</dbReference>
<gene>
    <name evidence="1" type="ORF">ABR189_05065</name>
</gene>
<reference evidence="1 2" key="1">
    <citation type="submission" date="2024-06" db="EMBL/GenBank/DDBJ databases">
        <title>Chitinophaga defluvii sp. nov., isolated from municipal sewage.</title>
        <authorList>
            <person name="Zhang L."/>
        </authorList>
    </citation>
    <scope>NUCLEOTIDE SEQUENCE [LARGE SCALE GENOMIC DNA]</scope>
    <source>
        <strain evidence="1 2">H8</strain>
    </source>
</reference>
<dbReference type="Proteomes" id="UP001549749">
    <property type="component" value="Unassembled WGS sequence"/>
</dbReference>